<dbReference type="WBParaSite" id="ACAC_0000167101-mRNA-1">
    <property type="protein sequence ID" value="ACAC_0000167101-mRNA-1"/>
    <property type="gene ID" value="ACAC_0000167101"/>
</dbReference>
<protein>
    <submittedName>
        <fullName evidence="2">Ovule protein</fullName>
    </submittedName>
</protein>
<evidence type="ECO:0000313" key="1">
    <source>
        <dbReference type="Proteomes" id="UP000035642"/>
    </source>
</evidence>
<dbReference type="AlphaFoldDB" id="A0A0K0CW82"/>
<reference evidence="1" key="1">
    <citation type="submission" date="2012-09" db="EMBL/GenBank/DDBJ databases">
        <authorList>
            <person name="Martin A.A."/>
        </authorList>
    </citation>
    <scope>NUCLEOTIDE SEQUENCE</scope>
</reference>
<accession>A0A0K0CW82</accession>
<organism evidence="1 2">
    <name type="scientific">Angiostrongylus cantonensis</name>
    <name type="common">Rat lungworm</name>
    <dbReference type="NCBI Taxonomy" id="6313"/>
    <lineage>
        <taxon>Eukaryota</taxon>
        <taxon>Metazoa</taxon>
        <taxon>Ecdysozoa</taxon>
        <taxon>Nematoda</taxon>
        <taxon>Chromadorea</taxon>
        <taxon>Rhabditida</taxon>
        <taxon>Rhabditina</taxon>
        <taxon>Rhabditomorpha</taxon>
        <taxon>Strongyloidea</taxon>
        <taxon>Metastrongylidae</taxon>
        <taxon>Angiostrongylus</taxon>
    </lineage>
</organism>
<proteinExistence type="predicted"/>
<name>A0A0K0CW82_ANGCA</name>
<keyword evidence="1" id="KW-1185">Reference proteome</keyword>
<reference evidence="2" key="2">
    <citation type="submission" date="2017-02" db="UniProtKB">
        <authorList>
            <consortium name="WormBaseParasite"/>
        </authorList>
    </citation>
    <scope>IDENTIFICATION</scope>
</reference>
<evidence type="ECO:0000313" key="2">
    <source>
        <dbReference type="WBParaSite" id="ACAC_0000167101-mRNA-1"/>
    </source>
</evidence>
<dbReference type="Proteomes" id="UP000035642">
    <property type="component" value="Unassembled WGS sequence"/>
</dbReference>
<sequence length="75" mass="8944">MHVVCLGSKTVKRLKLCVVPYYLRYEIAQVVNVCPEAAEEANVYFHSLLIFTQWAFVHIQWSLYKHSFFHWKVLN</sequence>